<feature type="chain" id="PRO_5031339030" description="Outer membrane beta-barrel protein" evidence="2">
    <location>
        <begin position="36"/>
        <end position="547"/>
    </location>
</feature>
<evidence type="ECO:0008006" key="5">
    <source>
        <dbReference type="Google" id="ProtNLM"/>
    </source>
</evidence>
<sequence>MTKRISNDALRQRRLGATLTLLASTILAIPTIAAAQSANNRNTNATASSGSTARTGGLSTLNETFPTRSTGTGTSTGGANDPLSSPTDPYSASNTALAGSGSADPLDQTGNGLSSTATGTTSLATTPLRAGANMLQGTPLNQADGLIADDLGELTVPQQNAAEEAIEGGDTSARRGDGLGVKLGTFTLRPSVNQSVNSETTRSGSNTSRRNYLATTLNGTLTSDWARHALTITGAGTFQKNISGTGQTEPNARLDADLRLDLSNQTVAHVLAGYAFEREDASDPNAIAGTVEQARVDRFSLGGTIERDFGILRGTAALTGTRTLYGSARFADGRSLSLSDRDRNAVEGRIRVGYELSPALIPFIEATLGRALYDDDVDRLGYARSSWSYGGRAGVQLDLGEKLRGELGLGYAIVDYEDARLKSIDAFTVDGTLLWSPQRGTDVDLGLRTTVQDATAAGQSGWVDYQLSAGLSHLIRNDLTGRLTASSTVRDYPSTQNALNWSLGTGVIWNINRYFDATANLGYEFTDNPGGTDSKQLRAGVGLTLRR</sequence>
<keyword evidence="4" id="KW-1185">Reference proteome</keyword>
<feature type="signal peptide" evidence="2">
    <location>
        <begin position="1"/>
        <end position="35"/>
    </location>
</feature>
<feature type="region of interest" description="Disordered" evidence="1">
    <location>
        <begin position="40"/>
        <end position="121"/>
    </location>
</feature>
<reference evidence="3 4" key="1">
    <citation type="submission" date="2020-08" db="EMBL/GenBank/DDBJ databases">
        <title>Genomic Encyclopedia of Type Strains, Phase IV (KMG-IV): sequencing the most valuable type-strain genomes for metagenomic binning, comparative biology and taxonomic classification.</title>
        <authorList>
            <person name="Goeker M."/>
        </authorList>
    </citation>
    <scope>NUCLEOTIDE SEQUENCE [LARGE SCALE GENOMIC DNA]</scope>
    <source>
        <strain evidence="3 4">DSM 29514</strain>
    </source>
</reference>
<evidence type="ECO:0000256" key="1">
    <source>
        <dbReference type="SAM" id="MobiDB-lite"/>
    </source>
</evidence>
<dbReference type="Pfam" id="PF10082">
    <property type="entry name" value="BBP2_2"/>
    <property type="match status" value="1"/>
</dbReference>
<dbReference type="InterPro" id="IPR018759">
    <property type="entry name" value="BBP2_2"/>
</dbReference>
<dbReference type="AlphaFoldDB" id="A0A7W6LGE4"/>
<feature type="compositionally biased region" description="Low complexity" evidence="1">
    <location>
        <begin position="109"/>
        <end position="121"/>
    </location>
</feature>
<dbReference type="RefSeq" id="WP_165134697.1">
    <property type="nucleotide sequence ID" value="NZ_CP049250.1"/>
</dbReference>
<evidence type="ECO:0000313" key="4">
    <source>
        <dbReference type="Proteomes" id="UP000519897"/>
    </source>
</evidence>
<evidence type="ECO:0000313" key="3">
    <source>
        <dbReference type="EMBL" id="MBB4143926.1"/>
    </source>
</evidence>
<organism evidence="3 4">
    <name type="scientific">Rhizobium rhizoryzae</name>
    <dbReference type="NCBI Taxonomy" id="451876"/>
    <lineage>
        <taxon>Bacteria</taxon>
        <taxon>Pseudomonadati</taxon>
        <taxon>Pseudomonadota</taxon>
        <taxon>Alphaproteobacteria</taxon>
        <taxon>Hyphomicrobiales</taxon>
        <taxon>Rhizobiaceae</taxon>
        <taxon>Rhizobium/Agrobacterium group</taxon>
        <taxon>Rhizobium</taxon>
    </lineage>
</organism>
<gene>
    <name evidence="3" type="ORF">GGQ72_002478</name>
</gene>
<dbReference type="Proteomes" id="UP000519897">
    <property type="component" value="Unassembled WGS sequence"/>
</dbReference>
<feature type="compositionally biased region" description="Low complexity" evidence="1">
    <location>
        <begin position="40"/>
        <end position="57"/>
    </location>
</feature>
<evidence type="ECO:0000256" key="2">
    <source>
        <dbReference type="SAM" id="SignalP"/>
    </source>
</evidence>
<comment type="caution">
    <text evidence="3">The sequence shown here is derived from an EMBL/GenBank/DDBJ whole genome shotgun (WGS) entry which is preliminary data.</text>
</comment>
<dbReference type="EMBL" id="JACIEC010000002">
    <property type="protein sequence ID" value="MBB4143926.1"/>
    <property type="molecule type" value="Genomic_DNA"/>
</dbReference>
<name>A0A7W6LGE4_9HYPH</name>
<accession>A0A7W6LGE4</accession>
<proteinExistence type="predicted"/>
<protein>
    <recommendedName>
        <fullName evidence="5">Outer membrane beta-barrel protein</fullName>
    </recommendedName>
</protein>
<feature type="compositionally biased region" description="Polar residues" evidence="1">
    <location>
        <begin position="82"/>
        <end position="97"/>
    </location>
</feature>
<keyword evidence="2" id="KW-0732">Signal</keyword>
<feature type="compositionally biased region" description="Polar residues" evidence="1">
    <location>
        <begin position="58"/>
        <end position="68"/>
    </location>
</feature>